<proteinExistence type="predicted"/>
<evidence type="ECO:0000313" key="2">
    <source>
        <dbReference type="Ensembl" id="ENSCPRP00005003919.1"/>
    </source>
</evidence>
<name>A0A7M4E488_CROPO</name>
<protein>
    <submittedName>
        <fullName evidence="2">Uncharacterized protein</fullName>
    </submittedName>
</protein>
<reference evidence="2" key="1">
    <citation type="submission" date="2025-08" db="UniProtKB">
        <authorList>
            <consortium name="Ensembl"/>
        </authorList>
    </citation>
    <scope>IDENTIFICATION</scope>
</reference>
<dbReference type="Ensembl" id="ENSCPRT00005004602.1">
    <property type="protein sequence ID" value="ENSCPRP00005003919.1"/>
    <property type="gene ID" value="ENSCPRG00005002872.1"/>
</dbReference>
<sequence length="66" mass="7027">MVLGPDHGLGPSYINPGLKSVKEDSSELWSSRKQHGGALSISSGTGRKQLCRPGNKEKLPGGFKLH</sequence>
<evidence type="ECO:0000313" key="3">
    <source>
        <dbReference type="Proteomes" id="UP000594220"/>
    </source>
</evidence>
<reference evidence="2" key="2">
    <citation type="submission" date="2025-09" db="UniProtKB">
        <authorList>
            <consortium name="Ensembl"/>
        </authorList>
    </citation>
    <scope>IDENTIFICATION</scope>
</reference>
<dbReference type="AlphaFoldDB" id="A0A7M4E488"/>
<accession>A0A7M4E488</accession>
<dbReference type="Proteomes" id="UP000594220">
    <property type="component" value="Unplaced"/>
</dbReference>
<feature type="region of interest" description="Disordered" evidence="1">
    <location>
        <begin position="25"/>
        <end position="66"/>
    </location>
</feature>
<evidence type="ECO:0000256" key="1">
    <source>
        <dbReference type="SAM" id="MobiDB-lite"/>
    </source>
</evidence>
<keyword evidence="3" id="KW-1185">Reference proteome</keyword>
<organism evidence="2 3">
    <name type="scientific">Crocodylus porosus</name>
    <name type="common">Saltwater crocodile</name>
    <name type="synonym">Estuarine crocodile</name>
    <dbReference type="NCBI Taxonomy" id="8502"/>
    <lineage>
        <taxon>Eukaryota</taxon>
        <taxon>Metazoa</taxon>
        <taxon>Chordata</taxon>
        <taxon>Craniata</taxon>
        <taxon>Vertebrata</taxon>
        <taxon>Euteleostomi</taxon>
        <taxon>Archelosauria</taxon>
        <taxon>Archosauria</taxon>
        <taxon>Crocodylia</taxon>
        <taxon>Longirostres</taxon>
        <taxon>Crocodylidae</taxon>
        <taxon>Crocodylus</taxon>
    </lineage>
</organism>